<reference evidence="1 2" key="1">
    <citation type="journal article" date="2014" name="Genome Announc.">
        <title>Complete Genome Sequence of Amino Acid-Utilizing Eubacterium acidaminophilum al-2 (DSM 3953).</title>
        <authorList>
            <person name="Poehlein A."/>
            <person name="Andreesen J.R."/>
            <person name="Daniel R."/>
        </authorList>
    </citation>
    <scope>NUCLEOTIDE SEQUENCE [LARGE SCALE GENOMIC DNA]</scope>
    <source>
        <strain evidence="1 2">DSM 3953</strain>
    </source>
</reference>
<sequence>MKEISSWSKSDDLIKGLVVSKLKVRSRGLINPFILKFI</sequence>
<proteinExistence type="predicted"/>
<name>W8T8P2_PEPAC</name>
<dbReference type="AlphaFoldDB" id="W8T8P2"/>
<protein>
    <submittedName>
        <fullName evidence="1">Uncharacterized protein</fullName>
    </submittedName>
</protein>
<dbReference type="PATRIC" id="fig|1286171.3.peg.1898"/>
<dbReference type="EMBL" id="CP007452">
    <property type="protein sequence ID" value="AHM57230.1"/>
    <property type="molecule type" value="Genomic_DNA"/>
</dbReference>
<evidence type="ECO:0000313" key="2">
    <source>
        <dbReference type="Proteomes" id="UP000019591"/>
    </source>
</evidence>
<dbReference type="Proteomes" id="UP000019591">
    <property type="component" value="Chromosome"/>
</dbReference>
<dbReference type="KEGG" id="eac:EAL2_c19490"/>
<keyword evidence="2" id="KW-1185">Reference proteome</keyword>
<accession>W8T8P2</accession>
<dbReference type="HOGENOM" id="CLU_3328020_0_0_9"/>
<dbReference type="STRING" id="1286171.EAL2_c19490"/>
<gene>
    <name evidence="1" type="ORF">EAL2_c19490</name>
</gene>
<evidence type="ECO:0000313" key="1">
    <source>
        <dbReference type="EMBL" id="AHM57230.1"/>
    </source>
</evidence>
<organism evidence="1 2">
    <name type="scientific">Peptoclostridium acidaminophilum DSM 3953</name>
    <dbReference type="NCBI Taxonomy" id="1286171"/>
    <lineage>
        <taxon>Bacteria</taxon>
        <taxon>Bacillati</taxon>
        <taxon>Bacillota</taxon>
        <taxon>Clostridia</taxon>
        <taxon>Peptostreptococcales</taxon>
        <taxon>Peptoclostridiaceae</taxon>
        <taxon>Peptoclostridium</taxon>
    </lineage>
</organism>